<accession>A0A2U2CEQ1</accession>
<dbReference type="Pfam" id="PF13670">
    <property type="entry name" value="PepSY_2"/>
    <property type="match status" value="1"/>
</dbReference>
<dbReference type="AlphaFoldDB" id="A0A2U2CEQ1"/>
<evidence type="ECO:0000313" key="4">
    <source>
        <dbReference type="Proteomes" id="UP000244940"/>
    </source>
</evidence>
<dbReference type="GeneID" id="94364511"/>
<keyword evidence="4" id="KW-1185">Reference proteome</keyword>
<feature type="chain" id="PRO_5015701091" description="PepSY domain-containing protein" evidence="1">
    <location>
        <begin position="20"/>
        <end position="82"/>
    </location>
</feature>
<feature type="signal peptide" evidence="1">
    <location>
        <begin position="1"/>
        <end position="19"/>
    </location>
</feature>
<reference evidence="3 4" key="1">
    <citation type="submission" date="2018-05" db="EMBL/GenBank/DDBJ databases">
        <title>Pararhodobacter marina sp. nov., isolated from deep-sea water of the Indian Ocean.</title>
        <authorList>
            <person name="Lai Q.Sr."/>
            <person name="Liu X."/>
            <person name="Shao Z."/>
        </authorList>
    </citation>
    <scope>NUCLEOTIDE SEQUENCE [LARGE SCALE GENOMIC DNA]</scope>
    <source>
        <strain evidence="3 4">CIC4N-9</strain>
    </source>
</reference>
<dbReference type="InterPro" id="IPR025711">
    <property type="entry name" value="PepSY"/>
</dbReference>
<proteinExistence type="predicted"/>
<evidence type="ECO:0000313" key="3">
    <source>
        <dbReference type="EMBL" id="PWE30311.1"/>
    </source>
</evidence>
<protein>
    <recommendedName>
        <fullName evidence="2">PepSY domain-containing protein</fullName>
    </recommendedName>
</protein>
<organism evidence="3 4">
    <name type="scientific">Pararhodobacter marinus</name>
    <dbReference type="NCBI Taxonomy" id="2184063"/>
    <lineage>
        <taxon>Bacteria</taxon>
        <taxon>Pseudomonadati</taxon>
        <taxon>Pseudomonadota</taxon>
        <taxon>Alphaproteobacteria</taxon>
        <taxon>Rhodobacterales</taxon>
        <taxon>Paracoccaceae</taxon>
        <taxon>Pararhodobacter</taxon>
    </lineage>
</organism>
<gene>
    <name evidence="3" type="ORF">C4N9_06395</name>
</gene>
<evidence type="ECO:0000259" key="2">
    <source>
        <dbReference type="Pfam" id="PF13670"/>
    </source>
</evidence>
<feature type="domain" description="PepSY" evidence="2">
    <location>
        <begin position="4"/>
        <end position="71"/>
    </location>
</feature>
<dbReference type="RefSeq" id="WP_109532455.1">
    <property type="nucleotide sequence ID" value="NZ_CAXPUO010000028.1"/>
</dbReference>
<evidence type="ECO:0000256" key="1">
    <source>
        <dbReference type="SAM" id="SignalP"/>
    </source>
</evidence>
<dbReference type="Proteomes" id="UP000244940">
    <property type="component" value="Unassembled WGS sequence"/>
</dbReference>
<dbReference type="EMBL" id="QEYD01000003">
    <property type="protein sequence ID" value="PWE30311.1"/>
    <property type="molecule type" value="Genomic_DNA"/>
</dbReference>
<dbReference type="OrthoDB" id="7850927at2"/>
<sequence>MKYLALAAALLLPATAALASGGAVPAETEAQIRTLLTDQGYEVRSVQTEDGMYEAYALKDGQRFEIYLDSALNIVRGADSDD</sequence>
<keyword evidence="1" id="KW-0732">Signal</keyword>
<name>A0A2U2CEQ1_9RHOB</name>
<comment type="caution">
    <text evidence="3">The sequence shown here is derived from an EMBL/GenBank/DDBJ whole genome shotgun (WGS) entry which is preliminary data.</text>
</comment>